<proteinExistence type="predicted"/>
<reference evidence="1" key="1">
    <citation type="submission" date="2014-11" db="EMBL/GenBank/DDBJ databases">
        <authorList>
            <person name="Amaro Gonzalez C."/>
        </authorList>
    </citation>
    <scope>NUCLEOTIDE SEQUENCE</scope>
</reference>
<dbReference type="AlphaFoldDB" id="A0A0E9WQ02"/>
<organism evidence="1">
    <name type="scientific">Anguilla anguilla</name>
    <name type="common">European freshwater eel</name>
    <name type="synonym">Muraena anguilla</name>
    <dbReference type="NCBI Taxonomy" id="7936"/>
    <lineage>
        <taxon>Eukaryota</taxon>
        <taxon>Metazoa</taxon>
        <taxon>Chordata</taxon>
        <taxon>Craniata</taxon>
        <taxon>Vertebrata</taxon>
        <taxon>Euteleostomi</taxon>
        <taxon>Actinopterygii</taxon>
        <taxon>Neopterygii</taxon>
        <taxon>Teleostei</taxon>
        <taxon>Anguilliformes</taxon>
        <taxon>Anguillidae</taxon>
        <taxon>Anguilla</taxon>
    </lineage>
</organism>
<sequence>MFIFHIYTYICIYVRVCNIRYIFMTYICTYICVFNNPDCIAICNLMEIVLQIQ</sequence>
<accession>A0A0E9WQ02</accession>
<dbReference type="EMBL" id="GBXM01017034">
    <property type="protein sequence ID" value="JAH91543.1"/>
    <property type="molecule type" value="Transcribed_RNA"/>
</dbReference>
<name>A0A0E9WQ02_ANGAN</name>
<reference evidence="1" key="2">
    <citation type="journal article" date="2015" name="Fish Shellfish Immunol.">
        <title>Early steps in the European eel (Anguilla anguilla)-Vibrio vulnificus interaction in the gills: Role of the RtxA13 toxin.</title>
        <authorList>
            <person name="Callol A."/>
            <person name="Pajuelo D."/>
            <person name="Ebbesson L."/>
            <person name="Teles M."/>
            <person name="MacKenzie S."/>
            <person name="Amaro C."/>
        </authorList>
    </citation>
    <scope>NUCLEOTIDE SEQUENCE</scope>
</reference>
<evidence type="ECO:0000313" key="1">
    <source>
        <dbReference type="EMBL" id="JAH91543.1"/>
    </source>
</evidence>
<protein>
    <submittedName>
        <fullName evidence="1">Uncharacterized protein</fullName>
    </submittedName>
</protein>